<organism evidence="9 10">
    <name type="scientific">Pontibacter ruber</name>
    <dbReference type="NCBI Taxonomy" id="1343895"/>
    <lineage>
        <taxon>Bacteria</taxon>
        <taxon>Pseudomonadati</taxon>
        <taxon>Bacteroidota</taxon>
        <taxon>Cytophagia</taxon>
        <taxon>Cytophagales</taxon>
        <taxon>Hymenobacteraceae</taxon>
        <taxon>Pontibacter</taxon>
    </lineage>
</organism>
<feature type="transmembrane region" description="Helical" evidence="8">
    <location>
        <begin position="202"/>
        <end position="224"/>
    </location>
</feature>
<dbReference type="Proteomes" id="UP001597374">
    <property type="component" value="Unassembled WGS sequence"/>
</dbReference>
<evidence type="ECO:0000256" key="6">
    <source>
        <dbReference type="ARBA" id="ARBA00022989"/>
    </source>
</evidence>
<dbReference type="InterPro" id="IPR002549">
    <property type="entry name" value="AI-2E-like"/>
</dbReference>
<feature type="transmembrane region" description="Helical" evidence="8">
    <location>
        <begin position="144"/>
        <end position="168"/>
    </location>
</feature>
<keyword evidence="7 8" id="KW-0472">Membrane</keyword>
<keyword evidence="10" id="KW-1185">Reference proteome</keyword>
<evidence type="ECO:0000256" key="4">
    <source>
        <dbReference type="ARBA" id="ARBA00022475"/>
    </source>
</evidence>
<name>A0ABW5D1M1_9BACT</name>
<feature type="transmembrane region" description="Helical" evidence="8">
    <location>
        <begin position="265"/>
        <end position="281"/>
    </location>
</feature>
<evidence type="ECO:0000313" key="10">
    <source>
        <dbReference type="Proteomes" id="UP001597374"/>
    </source>
</evidence>
<sequence length="370" mass="42275">MNTKNINLSRLNKGLLSVVLVSILLYLGKPFLVPLAIAAFFAMLLYPMVHRLQRKYNMKDSVASLIAILVLLAAFVFLSTVVYHQVRSLEADLPRLEQKVKEKTKRLQWLLYETTDLTQNEQEEIIEEKKPDIAKAVFKSVRDFLVQGLSVLLFVFIVLTYTFFFLIYQQRIQNFFVRLRLFESQKESKVMLARISRIIHDYLKGTFTVITVLAVTYALGFWAIGLEHVLLFAIITALLRIVPYFGSFLGIAFPIAFAFLTEDSFWAPVLVLIFFMVTQLIEANLLTPYITGSRVKLNPLATIMVILLGNLLWGIPGMILFVPLFASLKVIFDRVPRLHPYGYILGKEAYAEEETAPLYNPTDASDKSDD</sequence>
<feature type="transmembrane region" description="Helical" evidence="8">
    <location>
        <begin position="301"/>
        <end position="328"/>
    </location>
</feature>
<feature type="transmembrane region" description="Helical" evidence="8">
    <location>
        <begin position="230"/>
        <end position="253"/>
    </location>
</feature>
<gene>
    <name evidence="9" type="ORF">ACFSKP_14565</name>
</gene>
<reference evidence="10" key="1">
    <citation type="journal article" date="2019" name="Int. J. Syst. Evol. Microbiol.">
        <title>The Global Catalogue of Microorganisms (GCM) 10K type strain sequencing project: providing services to taxonomists for standard genome sequencing and annotation.</title>
        <authorList>
            <consortium name="The Broad Institute Genomics Platform"/>
            <consortium name="The Broad Institute Genome Sequencing Center for Infectious Disease"/>
            <person name="Wu L."/>
            <person name="Ma J."/>
        </authorList>
    </citation>
    <scope>NUCLEOTIDE SEQUENCE [LARGE SCALE GENOMIC DNA]</scope>
    <source>
        <strain evidence="10">CGMCC 4.1782</strain>
    </source>
</reference>
<evidence type="ECO:0000313" key="9">
    <source>
        <dbReference type="EMBL" id="MFD2247488.1"/>
    </source>
</evidence>
<keyword evidence="6 8" id="KW-1133">Transmembrane helix</keyword>
<dbReference type="PANTHER" id="PTHR21716:SF53">
    <property type="entry name" value="PERMEASE PERM-RELATED"/>
    <property type="match status" value="1"/>
</dbReference>
<dbReference type="RefSeq" id="WP_250430418.1">
    <property type="nucleotide sequence ID" value="NZ_JALPRR010000003.1"/>
</dbReference>
<protein>
    <submittedName>
        <fullName evidence="9">AI-2E family transporter</fullName>
    </submittedName>
</protein>
<feature type="transmembrane region" description="Helical" evidence="8">
    <location>
        <begin position="31"/>
        <end position="49"/>
    </location>
</feature>
<keyword evidence="5 8" id="KW-0812">Transmembrane</keyword>
<dbReference type="EMBL" id="JBHUIM010000002">
    <property type="protein sequence ID" value="MFD2247488.1"/>
    <property type="molecule type" value="Genomic_DNA"/>
</dbReference>
<feature type="transmembrane region" description="Helical" evidence="8">
    <location>
        <begin position="61"/>
        <end position="83"/>
    </location>
</feature>
<keyword evidence="4" id="KW-1003">Cell membrane</keyword>
<accession>A0ABW5D1M1</accession>
<proteinExistence type="inferred from homology"/>
<evidence type="ECO:0000256" key="7">
    <source>
        <dbReference type="ARBA" id="ARBA00023136"/>
    </source>
</evidence>
<dbReference type="Pfam" id="PF01594">
    <property type="entry name" value="AI-2E_transport"/>
    <property type="match status" value="1"/>
</dbReference>
<evidence type="ECO:0000256" key="1">
    <source>
        <dbReference type="ARBA" id="ARBA00004651"/>
    </source>
</evidence>
<evidence type="ECO:0000256" key="3">
    <source>
        <dbReference type="ARBA" id="ARBA00022448"/>
    </source>
</evidence>
<evidence type="ECO:0000256" key="5">
    <source>
        <dbReference type="ARBA" id="ARBA00022692"/>
    </source>
</evidence>
<dbReference type="PANTHER" id="PTHR21716">
    <property type="entry name" value="TRANSMEMBRANE PROTEIN"/>
    <property type="match status" value="1"/>
</dbReference>
<keyword evidence="3" id="KW-0813">Transport</keyword>
<comment type="similarity">
    <text evidence="2">Belongs to the autoinducer-2 exporter (AI-2E) (TC 2.A.86) family.</text>
</comment>
<evidence type="ECO:0000256" key="2">
    <source>
        <dbReference type="ARBA" id="ARBA00009773"/>
    </source>
</evidence>
<comment type="caution">
    <text evidence="9">The sequence shown here is derived from an EMBL/GenBank/DDBJ whole genome shotgun (WGS) entry which is preliminary data.</text>
</comment>
<comment type="subcellular location">
    <subcellularLocation>
        <location evidence="1">Cell membrane</location>
        <topology evidence="1">Multi-pass membrane protein</topology>
    </subcellularLocation>
</comment>
<evidence type="ECO:0000256" key="8">
    <source>
        <dbReference type="SAM" id="Phobius"/>
    </source>
</evidence>